<dbReference type="Proteomes" id="UP000039021">
    <property type="component" value="Unassembled WGS sequence"/>
</dbReference>
<evidence type="ECO:0000256" key="1">
    <source>
        <dbReference type="SAM" id="MobiDB-lite"/>
    </source>
</evidence>
<dbReference type="EMBL" id="CQQC01000375">
    <property type="protein sequence ID" value="CNU92697.1"/>
    <property type="molecule type" value="Genomic_DNA"/>
</dbReference>
<feature type="compositionally biased region" description="Low complexity" evidence="1">
    <location>
        <begin position="11"/>
        <end position="36"/>
    </location>
</feature>
<evidence type="ECO:0000313" key="9">
    <source>
        <dbReference type="Proteomes" id="UP000045842"/>
    </source>
</evidence>
<gene>
    <name evidence="2" type="ORF">ERS007661_01376</name>
    <name evidence="3" type="ORF">ERS007679_00712</name>
    <name evidence="4" type="ORF">ERS007720_01082</name>
    <name evidence="5" type="ORF">ERS007739_02657</name>
</gene>
<evidence type="ECO:0000313" key="8">
    <source>
        <dbReference type="Proteomes" id="UP000044938"/>
    </source>
</evidence>
<evidence type="ECO:0000313" key="6">
    <source>
        <dbReference type="Proteomes" id="UP000039021"/>
    </source>
</evidence>
<protein>
    <submittedName>
        <fullName evidence="2">Uncharacterized protein</fullName>
    </submittedName>
</protein>
<dbReference type="EMBL" id="CSBK01001247">
    <property type="protein sequence ID" value="COY47014.1"/>
    <property type="molecule type" value="Genomic_DNA"/>
</dbReference>
<evidence type="ECO:0000313" key="3">
    <source>
        <dbReference type="EMBL" id="COU95494.1"/>
    </source>
</evidence>
<name>A0A655DZB0_MYCTX</name>
<dbReference type="Proteomes" id="UP000045842">
    <property type="component" value="Unassembled WGS sequence"/>
</dbReference>
<dbReference type="EMBL" id="CSAJ01000097">
    <property type="protein sequence ID" value="COV86826.1"/>
    <property type="molecule type" value="Genomic_DNA"/>
</dbReference>
<dbReference type="Proteomes" id="UP000039217">
    <property type="component" value="Unassembled WGS sequence"/>
</dbReference>
<sequence>MKTPAPVPGTGASQSSGSPVSASSGAASPASGAERAASWEDTTRPGSTDGSTSAETTEPTKALSPRRTIEITVTFRLWETPLVVIELPAQRSVASTFSVTSTMVSSARPDLAASFKTMLTACCGSIIDHLQYEY</sequence>
<evidence type="ECO:0000313" key="2">
    <source>
        <dbReference type="EMBL" id="CNU92697.1"/>
    </source>
</evidence>
<evidence type="ECO:0000313" key="4">
    <source>
        <dbReference type="EMBL" id="COV86826.1"/>
    </source>
</evidence>
<evidence type="ECO:0000313" key="7">
    <source>
        <dbReference type="Proteomes" id="UP000039217"/>
    </source>
</evidence>
<organism evidence="2 7">
    <name type="scientific">Mycobacterium tuberculosis</name>
    <dbReference type="NCBI Taxonomy" id="1773"/>
    <lineage>
        <taxon>Bacteria</taxon>
        <taxon>Bacillati</taxon>
        <taxon>Actinomycetota</taxon>
        <taxon>Actinomycetes</taxon>
        <taxon>Mycobacteriales</taxon>
        <taxon>Mycobacteriaceae</taxon>
        <taxon>Mycobacterium</taxon>
        <taxon>Mycobacterium tuberculosis complex</taxon>
    </lineage>
</organism>
<feature type="compositionally biased region" description="Polar residues" evidence="1">
    <location>
        <begin position="44"/>
        <end position="59"/>
    </location>
</feature>
<accession>A0A655DZB0</accession>
<reference evidence="6 7" key="2">
    <citation type="submission" date="2015-03" db="EMBL/GenBank/DDBJ databases">
        <authorList>
            <consortium name="Pathogen Informatics"/>
        </authorList>
    </citation>
    <scope>NUCLEOTIDE SEQUENCE [LARGE SCALE GENOMIC DNA]</scope>
    <source>
        <strain evidence="2 7">D00501624</strain>
        <strain evidence="3 9">G09801536</strain>
        <strain evidence="4 8">M09401471</strain>
        <strain evidence="6">N09902308</strain>
    </source>
</reference>
<dbReference type="EMBL" id="CSAD01000061">
    <property type="protein sequence ID" value="COU95494.1"/>
    <property type="molecule type" value="Genomic_DNA"/>
</dbReference>
<feature type="region of interest" description="Disordered" evidence="1">
    <location>
        <begin position="1"/>
        <end position="66"/>
    </location>
</feature>
<dbReference type="Proteomes" id="UP000044938">
    <property type="component" value="Unassembled WGS sequence"/>
</dbReference>
<reference evidence="5" key="1">
    <citation type="submission" date="2015-03" db="EMBL/GenBank/DDBJ databases">
        <authorList>
            <consortium name="Pathogen Informatics"/>
            <person name="Murphy D."/>
        </authorList>
    </citation>
    <scope>NUCLEOTIDE SEQUENCE</scope>
    <source>
        <strain evidence="5">N09902308</strain>
    </source>
</reference>
<proteinExistence type="predicted"/>
<evidence type="ECO:0000313" key="5">
    <source>
        <dbReference type="EMBL" id="COY47014.1"/>
    </source>
</evidence>
<dbReference type="AlphaFoldDB" id="A0A655DZB0"/>